<dbReference type="Gene3D" id="3.40.50.720">
    <property type="entry name" value="NAD(P)-binding Rossmann-like Domain"/>
    <property type="match status" value="1"/>
</dbReference>
<dbReference type="InterPro" id="IPR020904">
    <property type="entry name" value="Sc_DH/Rdtase_CS"/>
</dbReference>
<name>A0A367R0A0_9NOSO</name>
<dbReference type="EMBL" id="LXQD01000287">
    <property type="protein sequence ID" value="RCJ29629.1"/>
    <property type="molecule type" value="Genomic_DNA"/>
</dbReference>
<keyword evidence="2" id="KW-0560">Oxidoreductase</keyword>
<comment type="caution">
    <text evidence="4">The sequence shown here is derived from an EMBL/GenBank/DDBJ whole genome shotgun (WGS) entry which is preliminary data.</text>
</comment>
<dbReference type="GO" id="GO:0016491">
    <property type="term" value="F:oxidoreductase activity"/>
    <property type="evidence" value="ECO:0007669"/>
    <property type="project" value="UniProtKB-KW"/>
</dbReference>
<protein>
    <submittedName>
        <fullName evidence="4">Ketoacyl reductase</fullName>
    </submittedName>
</protein>
<dbReference type="InterPro" id="IPR002347">
    <property type="entry name" value="SDR_fam"/>
</dbReference>
<dbReference type="PIRSF" id="PIRSF000126">
    <property type="entry name" value="11-beta-HSD1"/>
    <property type="match status" value="1"/>
</dbReference>
<dbReference type="InterPro" id="IPR036291">
    <property type="entry name" value="NAD(P)-bd_dom_sf"/>
</dbReference>
<dbReference type="PRINTS" id="PR00080">
    <property type="entry name" value="SDRFAMILY"/>
</dbReference>
<evidence type="ECO:0000313" key="5">
    <source>
        <dbReference type="Proteomes" id="UP000252107"/>
    </source>
</evidence>
<dbReference type="AlphaFoldDB" id="A0A367R0A0"/>
<dbReference type="Proteomes" id="UP000252107">
    <property type="component" value="Unassembled WGS sequence"/>
</dbReference>
<dbReference type="Pfam" id="PF00106">
    <property type="entry name" value="adh_short"/>
    <property type="match status" value="1"/>
</dbReference>
<dbReference type="PROSITE" id="PS00061">
    <property type="entry name" value="ADH_SHORT"/>
    <property type="match status" value="1"/>
</dbReference>
<evidence type="ECO:0000313" key="4">
    <source>
        <dbReference type="EMBL" id="RCJ29629.1"/>
    </source>
</evidence>
<dbReference type="SUPFAM" id="SSF51735">
    <property type="entry name" value="NAD(P)-binding Rossmann-fold domains"/>
    <property type="match status" value="1"/>
</dbReference>
<comment type="similarity">
    <text evidence="1 3">Belongs to the short-chain dehydrogenases/reductases (SDR) family.</text>
</comment>
<sequence length="277" mass="29833">MRNIAGKTVVLTGASGGIGVYIARALAKEQVNLVSIYRSQQGLDRICAEIKATGGKGINISFDIQKLEELPLLVEKITKFAGHIDILINNAAIEKFRSFHDYSLQDIQSILTTNLLAAMELTRLVLPSMLGRNNGHIVNIASGSGKKGAPYNSIYSASKAGLIMWSDAIRQELADTNVGVSAICPGYTDAGMFRALGVSAPNGMRVAQPTEVANAVLQSIKQNQKEVILDGTSSKIFSAITQLSPQFGDRIFRQLGVVNLNQNCAKKQMQAENIVKN</sequence>
<evidence type="ECO:0000256" key="2">
    <source>
        <dbReference type="ARBA" id="ARBA00023002"/>
    </source>
</evidence>
<reference evidence="4" key="1">
    <citation type="submission" date="2016-04" db="EMBL/GenBank/DDBJ databases">
        <authorList>
            <person name="Tabuchi Yagui T.R."/>
        </authorList>
    </citation>
    <scope>NUCLEOTIDE SEQUENCE [LARGE SCALE GENOMIC DNA]</scope>
    <source>
        <strain evidence="4">NIES-26</strain>
    </source>
</reference>
<evidence type="ECO:0000256" key="3">
    <source>
        <dbReference type="RuleBase" id="RU000363"/>
    </source>
</evidence>
<keyword evidence="5" id="KW-1185">Reference proteome</keyword>
<dbReference type="PANTHER" id="PTHR44196:SF1">
    <property type="entry name" value="DEHYDROGENASE_REDUCTASE SDR FAMILY MEMBER 7B"/>
    <property type="match status" value="1"/>
</dbReference>
<gene>
    <name evidence="4" type="ORF">A6770_21915</name>
</gene>
<dbReference type="PRINTS" id="PR00081">
    <property type="entry name" value="GDHRDH"/>
</dbReference>
<dbReference type="GO" id="GO:0016020">
    <property type="term" value="C:membrane"/>
    <property type="evidence" value="ECO:0007669"/>
    <property type="project" value="TreeGrafter"/>
</dbReference>
<dbReference type="PANTHER" id="PTHR44196">
    <property type="entry name" value="DEHYDROGENASE/REDUCTASE SDR FAMILY MEMBER 7B"/>
    <property type="match status" value="1"/>
</dbReference>
<evidence type="ECO:0000256" key="1">
    <source>
        <dbReference type="ARBA" id="ARBA00006484"/>
    </source>
</evidence>
<accession>A0A367R0A0</accession>
<organism evidence="4 5">
    <name type="scientific">Nostoc minutum NIES-26</name>
    <dbReference type="NCBI Taxonomy" id="1844469"/>
    <lineage>
        <taxon>Bacteria</taxon>
        <taxon>Bacillati</taxon>
        <taxon>Cyanobacteriota</taxon>
        <taxon>Cyanophyceae</taxon>
        <taxon>Nostocales</taxon>
        <taxon>Nostocaceae</taxon>
        <taxon>Nostoc</taxon>
    </lineage>
</organism>
<proteinExistence type="inferred from homology"/>